<keyword evidence="2" id="KW-1185">Reference proteome</keyword>
<protein>
    <submittedName>
        <fullName evidence="3">Uncharacterized protein LOC124295178</fullName>
    </submittedName>
</protein>
<organism evidence="2 3">
    <name type="scientific">Neodiprion lecontei</name>
    <name type="common">Redheaded pine sawfly</name>
    <dbReference type="NCBI Taxonomy" id="441921"/>
    <lineage>
        <taxon>Eukaryota</taxon>
        <taxon>Metazoa</taxon>
        <taxon>Ecdysozoa</taxon>
        <taxon>Arthropoda</taxon>
        <taxon>Hexapoda</taxon>
        <taxon>Insecta</taxon>
        <taxon>Pterygota</taxon>
        <taxon>Neoptera</taxon>
        <taxon>Endopterygota</taxon>
        <taxon>Hymenoptera</taxon>
        <taxon>Tenthredinoidea</taxon>
        <taxon>Diprionidae</taxon>
        <taxon>Diprioninae</taxon>
        <taxon>Neodiprion</taxon>
    </lineage>
</organism>
<proteinExistence type="predicted"/>
<feature type="compositionally biased region" description="Polar residues" evidence="1">
    <location>
        <begin position="9"/>
        <end position="18"/>
    </location>
</feature>
<feature type="compositionally biased region" description="Basic residues" evidence="1">
    <location>
        <begin position="120"/>
        <end position="129"/>
    </location>
</feature>
<reference evidence="3" key="1">
    <citation type="submission" date="2025-08" db="UniProtKB">
        <authorList>
            <consortium name="RefSeq"/>
        </authorList>
    </citation>
    <scope>IDENTIFICATION</scope>
    <source>
        <tissue evidence="3">Thorax and Abdomen</tissue>
    </source>
</reference>
<dbReference type="Proteomes" id="UP000829291">
    <property type="component" value="Chromosome 6"/>
</dbReference>
<dbReference type="GeneID" id="124295178"/>
<evidence type="ECO:0000313" key="2">
    <source>
        <dbReference type="Proteomes" id="UP000829291"/>
    </source>
</evidence>
<feature type="compositionally biased region" description="Basic and acidic residues" evidence="1">
    <location>
        <begin position="107"/>
        <end position="119"/>
    </location>
</feature>
<feature type="compositionally biased region" description="Polar residues" evidence="1">
    <location>
        <begin position="34"/>
        <end position="44"/>
    </location>
</feature>
<dbReference type="RefSeq" id="XP_046600025.1">
    <property type="nucleotide sequence ID" value="XM_046744069.1"/>
</dbReference>
<gene>
    <name evidence="3" type="primary">LOC124295178</name>
</gene>
<sequence length="341" mass="38529">MNKWRETKSATTKSNSKPVSKIATRVNCVKSGKNRSSWSANSALNLIPRDDAELSANKSIPKEAKPDVTLELITRKKATDDQKLRVANKNPSSIDQSSTTPSSEISSKNDKREFDETSHRQKSKSNQKKKFFDELIQREGSVETLLQTKKPAKTIYDVDVMTPDDIRKTLARIDANTAKPFSFLTDIIDDPQNEKRKLTTQGICDQELDPTGIDLQLASLIKRVELNRSLLEKTNQRIKDVNFITERNRMIFLRDMNYDEDTFLLMKEAGDIKGPVSPVDLSSVSHPAIDELQKTMSSTIEMLEYVQKMSNGDLTYEEIPPKLTDYLNAPITVAGENLQND</sequence>
<name>A0ABM3GIG3_NEOLC</name>
<feature type="compositionally biased region" description="Basic and acidic residues" evidence="1">
    <location>
        <begin position="60"/>
        <end position="84"/>
    </location>
</feature>
<feature type="region of interest" description="Disordered" evidence="1">
    <location>
        <begin position="1"/>
        <end position="132"/>
    </location>
</feature>
<evidence type="ECO:0000313" key="3">
    <source>
        <dbReference type="RefSeq" id="XP_046600025.1"/>
    </source>
</evidence>
<feature type="compositionally biased region" description="Low complexity" evidence="1">
    <location>
        <begin position="91"/>
        <end position="106"/>
    </location>
</feature>
<evidence type="ECO:0000256" key="1">
    <source>
        <dbReference type="SAM" id="MobiDB-lite"/>
    </source>
</evidence>
<accession>A0ABM3GIG3</accession>